<dbReference type="Proteomes" id="UP000004095">
    <property type="component" value="Unassembled WGS sequence"/>
</dbReference>
<dbReference type="AlphaFoldDB" id="A1ZEJ7"/>
<sequence>MDEQINAFIASIRRIMEALPTDSKNIRGTVIEVDEGARTCEVQPLGDEAPLPDVRLVASINSEVIGGVVFIPKIGSAVIVSMLEASESEAYVTSFGEVEKLIIRFSEDSFAELSEAGLSYKNGELEVNLSQDAHQFKVGDLTLKLAADQLSLNGDSAGGLIKIKELKTEWNKNKAILDGLVQVLSGPPIPEPGNGSPSALQASLKGAVAGKQTGVLKDSIINKKVMHGDGDN</sequence>
<proteinExistence type="predicted"/>
<evidence type="ECO:0000313" key="1">
    <source>
        <dbReference type="EMBL" id="EAY30949.1"/>
    </source>
</evidence>
<organism evidence="1 2">
    <name type="scientific">Microscilla marina ATCC 23134</name>
    <dbReference type="NCBI Taxonomy" id="313606"/>
    <lineage>
        <taxon>Bacteria</taxon>
        <taxon>Pseudomonadati</taxon>
        <taxon>Bacteroidota</taxon>
        <taxon>Cytophagia</taxon>
        <taxon>Cytophagales</taxon>
        <taxon>Microscillaceae</taxon>
        <taxon>Microscilla</taxon>
    </lineage>
</organism>
<accession>A1ZEJ7</accession>
<dbReference type="eggNOG" id="ENOG5033G8S">
    <property type="taxonomic scope" value="Bacteria"/>
</dbReference>
<reference evidence="1 2" key="1">
    <citation type="submission" date="2007-01" db="EMBL/GenBank/DDBJ databases">
        <authorList>
            <person name="Haygood M."/>
            <person name="Podell S."/>
            <person name="Anderson C."/>
            <person name="Hopkinson B."/>
            <person name="Roe K."/>
            <person name="Barbeau K."/>
            <person name="Gaasterland T."/>
            <person name="Ferriera S."/>
            <person name="Johnson J."/>
            <person name="Kravitz S."/>
            <person name="Beeson K."/>
            <person name="Sutton G."/>
            <person name="Rogers Y.-H."/>
            <person name="Friedman R."/>
            <person name="Frazier M."/>
            <person name="Venter J.C."/>
        </authorList>
    </citation>
    <scope>NUCLEOTIDE SEQUENCE [LARGE SCALE GENOMIC DNA]</scope>
    <source>
        <strain evidence="1 2">ATCC 23134</strain>
    </source>
</reference>
<gene>
    <name evidence="1" type="ORF">M23134_07356</name>
</gene>
<dbReference type="OrthoDB" id="979086at2"/>
<dbReference type="RefSeq" id="WP_002694091.1">
    <property type="nucleotide sequence ID" value="NZ_AAWS01000004.1"/>
</dbReference>
<comment type="caution">
    <text evidence="1">The sequence shown here is derived from an EMBL/GenBank/DDBJ whole genome shotgun (WGS) entry which is preliminary data.</text>
</comment>
<name>A1ZEJ7_MICM2</name>
<dbReference type="EMBL" id="AAWS01000004">
    <property type="protein sequence ID" value="EAY30949.1"/>
    <property type="molecule type" value="Genomic_DNA"/>
</dbReference>
<evidence type="ECO:0000313" key="2">
    <source>
        <dbReference type="Proteomes" id="UP000004095"/>
    </source>
</evidence>
<keyword evidence="2" id="KW-1185">Reference proteome</keyword>
<protein>
    <submittedName>
        <fullName evidence="1">Uncharacterized protein</fullName>
    </submittedName>
</protein>